<dbReference type="Gene3D" id="3.40.47.10">
    <property type="match status" value="1"/>
</dbReference>
<dbReference type="GO" id="GO:0005737">
    <property type="term" value="C:cytoplasm"/>
    <property type="evidence" value="ECO:0007669"/>
    <property type="project" value="TreeGrafter"/>
</dbReference>
<name>A0A1G5R6Z1_PHOLU</name>
<dbReference type="GO" id="GO:0005886">
    <property type="term" value="C:plasma membrane"/>
    <property type="evidence" value="ECO:0007669"/>
    <property type="project" value="TreeGrafter"/>
</dbReference>
<keyword evidence="3" id="KW-0808">Transferase</keyword>
<dbReference type="SUPFAM" id="SSF53901">
    <property type="entry name" value="Thiolase-like"/>
    <property type="match status" value="1"/>
</dbReference>
<evidence type="ECO:0000256" key="1">
    <source>
        <dbReference type="ARBA" id="ARBA00022450"/>
    </source>
</evidence>
<dbReference type="PANTHER" id="PTHR43775:SF37">
    <property type="entry name" value="SI:DKEY-61P9.11"/>
    <property type="match status" value="1"/>
</dbReference>
<dbReference type="RefSeq" id="WP_049583129.1">
    <property type="nucleotide sequence ID" value="NZ_CAWQXX010000021.1"/>
</dbReference>
<evidence type="ECO:0000256" key="3">
    <source>
        <dbReference type="RuleBase" id="RU003694"/>
    </source>
</evidence>
<dbReference type="Pfam" id="PF02801">
    <property type="entry name" value="Ketoacyl-synt_C"/>
    <property type="match status" value="1"/>
</dbReference>
<keyword evidence="1" id="KW-0596">Phosphopantetheine</keyword>
<dbReference type="InterPro" id="IPR050091">
    <property type="entry name" value="PKS_NRPS_Biosynth_Enz"/>
</dbReference>
<evidence type="ECO:0000313" key="5">
    <source>
        <dbReference type="EMBL" id="SCZ69201.1"/>
    </source>
</evidence>
<dbReference type="Proteomes" id="UP000183223">
    <property type="component" value="Unassembled WGS sequence"/>
</dbReference>
<feature type="domain" description="Ketosynthase family 3 (KS3)" evidence="4">
    <location>
        <begin position="7"/>
        <end position="333"/>
    </location>
</feature>
<dbReference type="InterPro" id="IPR016039">
    <property type="entry name" value="Thiolase-like"/>
</dbReference>
<gene>
    <name evidence="5" type="ORF">SAMN02982990_03190</name>
</gene>
<dbReference type="EMBL" id="FMWJ01000016">
    <property type="protein sequence ID" value="SCZ69201.1"/>
    <property type="molecule type" value="Genomic_DNA"/>
</dbReference>
<dbReference type="InterPro" id="IPR014031">
    <property type="entry name" value="Ketoacyl_synth_C"/>
</dbReference>
<dbReference type="PANTHER" id="PTHR43775">
    <property type="entry name" value="FATTY ACID SYNTHASE"/>
    <property type="match status" value="1"/>
</dbReference>
<dbReference type="GO" id="GO:0004312">
    <property type="term" value="F:fatty acid synthase activity"/>
    <property type="evidence" value="ECO:0007669"/>
    <property type="project" value="TreeGrafter"/>
</dbReference>
<reference evidence="6" key="1">
    <citation type="submission" date="2016-10" db="EMBL/GenBank/DDBJ databases">
        <authorList>
            <person name="Varghese N."/>
            <person name="Submissions S."/>
        </authorList>
    </citation>
    <scope>NUCLEOTIDE SEQUENCE [LARGE SCALE GENOMIC DNA]</scope>
    <source>
        <strain evidence="6">ATCC 29999</strain>
    </source>
</reference>
<evidence type="ECO:0000313" key="6">
    <source>
        <dbReference type="Proteomes" id="UP000183223"/>
    </source>
</evidence>
<keyword evidence="6" id="KW-1185">Reference proteome</keyword>
<dbReference type="AlphaFoldDB" id="A0A1G5R6Z1"/>
<dbReference type="GO" id="GO:0071770">
    <property type="term" value="P:DIM/DIP cell wall layer assembly"/>
    <property type="evidence" value="ECO:0007669"/>
    <property type="project" value="TreeGrafter"/>
</dbReference>
<proteinExistence type="inferred from homology"/>
<dbReference type="InterPro" id="IPR014030">
    <property type="entry name" value="Ketoacyl_synth_N"/>
</dbReference>
<sequence>MTTLYSDDAVAIIGVSFRLPQCSNWCELIDILVDGRDCIRPIPESRVANTGQVLTGNEKEGGWLDEITGFDHHYFGIALSEAEYIDPRQRIGLQLATEAIVNAGYILKDLSNARTAVLVAAHGGPHPDLFQSLSVQGKANPFAFIGSLHAFSAGRIAYLLDLRGPVYAIDTGCSSFLVALHEARNKILTGEADFALVGGCELVLGALPQRSENSGGLGVESTTDRCRPFDAMADGAGFGEGGGFVLLKRLSRAHQDNDVIHAVIRGSAINHDGGRSNGITAPSSIAQTEVITAAWYQAGVTATDIGYIEAHGTGTKIGDPIDATRDKFPSLAQ</sequence>
<comment type="similarity">
    <text evidence="3">Belongs to the thiolase-like superfamily. Beta-ketoacyl-ACP synthases family.</text>
</comment>
<accession>A0A1G5R6Z1</accession>
<dbReference type="Pfam" id="PF00109">
    <property type="entry name" value="ketoacyl-synt"/>
    <property type="match status" value="1"/>
</dbReference>
<dbReference type="CDD" id="cd00833">
    <property type="entry name" value="PKS"/>
    <property type="match status" value="1"/>
</dbReference>
<protein>
    <submittedName>
        <fullName evidence="5">Beta-ketoacyl synthase, C-terminal domain</fullName>
    </submittedName>
</protein>
<dbReference type="PROSITE" id="PS52004">
    <property type="entry name" value="KS3_2"/>
    <property type="match status" value="1"/>
</dbReference>
<evidence type="ECO:0000259" key="4">
    <source>
        <dbReference type="PROSITE" id="PS52004"/>
    </source>
</evidence>
<keyword evidence="2" id="KW-0597">Phosphoprotein</keyword>
<dbReference type="SMART" id="SM00825">
    <property type="entry name" value="PKS_KS"/>
    <property type="match status" value="1"/>
</dbReference>
<evidence type="ECO:0000256" key="2">
    <source>
        <dbReference type="ARBA" id="ARBA00022553"/>
    </source>
</evidence>
<organism evidence="5 6">
    <name type="scientific">Photorhabdus luminescens</name>
    <name type="common">Xenorhabdus luminescens</name>
    <dbReference type="NCBI Taxonomy" id="29488"/>
    <lineage>
        <taxon>Bacteria</taxon>
        <taxon>Pseudomonadati</taxon>
        <taxon>Pseudomonadota</taxon>
        <taxon>Gammaproteobacteria</taxon>
        <taxon>Enterobacterales</taxon>
        <taxon>Morganellaceae</taxon>
        <taxon>Photorhabdus</taxon>
    </lineage>
</organism>
<dbReference type="GO" id="GO:0006633">
    <property type="term" value="P:fatty acid biosynthetic process"/>
    <property type="evidence" value="ECO:0007669"/>
    <property type="project" value="TreeGrafter"/>
</dbReference>
<dbReference type="GeneID" id="45656130"/>
<dbReference type="OrthoDB" id="6437095at2"/>
<dbReference type="InterPro" id="IPR020841">
    <property type="entry name" value="PKS_Beta-ketoAc_synthase_dom"/>
</dbReference>